<feature type="compositionally biased region" description="Low complexity" evidence="1">
    <location>
        <begin position="302"/>
        <end position="325"/>
    </location>
</feature>
<protein>
    <submittedName>
        <fullName evidence="3">Uncharacterized protein</fullName>
    </submittedName>
</protein>
<feature type="transmembrane region" description="Helical" evidence="2">
    <location>
        <begin position="119"/>
        <end position="144"/>
    </location>
</feature>
<dbReference type="VEuPathDB" id="FungiDB:SPPG_07615"/>
<feature type="compositionally biased region" description="Polar residues" evidence="1">
    <location>
        <begin position="326"/>
        <end position="338"/>
    </location>
</feature>
<dbReference type="Proteomes" id="UP000053201">
    <property type="component" value="Unassembled WGS sequence"/>
</dbReference>
<keyword evidence="2" id="KW-0812">Transmembrane</keyword>
<feature type="transmembrane region" description="Helical" evidence="2">
    <location>
        <begin position="50"/>
        <end position="72"/>
    </location>
</feature>
<evidence type="ECO:0000313" key="4">
    <source>
        <dbReference type="Proteomes" id="UP000053201"/>
    </source>
</evidence>
<feature type="transmembrane region" description="Helical" evidence="2">
    <location>
        <begin position="234"/>
        <end position="258"/>
    </location>
</feature>
<feature type="transmembrane region" description="Helical" evidence="2">
    <location>
        <begin position="270"/>
        <end position="292"/>
    </location>
</feature>
<keyword evidence="2" id="KW-0472">Membrane</keyword>
<feature type="compositionally biased region" description="Basic and acidic residues" evidence="1">
    <location>
        <begin position="356"/>
        <end position="371"/>
    </location>
</feature>
<dbReference type="OrthoDB" id="2140379at2759"/>
<keyword evidence="4" id="KW-1185">Reference proteome</keyword>
<dbReference type="EMBL" id="KQ257465">
    <property type="protein sequence ID" value="KNC97228.1"/>
    <property type="molecule type" value="Genomic_DNA"/>
</dbReference>
<feature type="transmembrane region" description="Helical" evidence="2">
    <location>
        <begin position="192"/>
        <end position="214"/>
    </location>
</feature>
<reference evidence="3 4" key="1">
    <citation type="submission" date="2009-08" db="EMBL/GenBank/DDBJ databases">
        <title>The Genome Sequence of Spizellomyces punctatus strain DAOM BR117.</title>
        <authorList>
            <consortium name="The Broad Institute Genome Sequencing Platform"/>
            <person name="Russ C."/>
            <person name="Cuomo C."/>
            <person name="Shea T."/>
            <person name="Young S.K."/>
            <person name="Zeng Q."/>
            <person name="Koehrsen M."/>
            <person name="Haas B."/>
            <person name="Borodovsky M."/>
            <person name="Guigo R."/>
            <person name="Alvarado L."/>
            <person name="Berlin A."/>
            <person name="Bochicchio J."/>
            <person name="Borenstein D."/>
            <person name="Chapman S."/>
            <person name="Chen Z."/>
            <person name="Engels R."/>
            <person name="Freedman E."/>
            <person name="Gellesch M."/>
            <person name="Goldberg J."/>
            <person name="Griggs A."/>
            <person name="Gujja S."/>
            <person name="Heiman D."/>
            <person name="Hepburn T."/>
            <person name="Howarth C."/>
            <person name="Jen D."/>
            <person name="Larson L."/>
            <person name="Lewis B."/>
            <person name="Mehta T."/>
            <person name="Park D."/>
            <person name="Pearson M."/>
            <person name="Roberts A."/>
            <person name="Saif S."/>
            <person name="Shenoy N."/>
            <person name="Sisk P."/>
            <person name="Stolte C."/>
            <person name="Sykes S."/>
            <person name="Thomson T."/>
            <person name="Walk T."/>
            <person name="White J."/>
            <person name="Yandava C."/>
            <person name="Burger G."/>
            <person name="Gray M.W."/>
            <person name="Holland P.W.H."/>
            <person name="King N."/>
            <person name="Lang F.B.F."/>
            <person name="Roger A.J."/>
            <person name="Ruiz-Trillo I."/>
            <person name="Lander E."/>
            <person name="Nusbaum C."/>
        </authorList>
    </citation>
    <scope>NUCLEOTIDE SEQUENCE [LARGE SCALE GENOMIC DNA]</scope>
    <source>
        <strain evidence="3 4">DAOM BR117</strain>
    </source>
</reference>
<accession>A0A0L0H990</accession>
<dbReference type="RefSeq" id="XP_016605268.1">
    <property type="nucleotide sequence ID" value="XM_016755780.1"/>
</dbReference>
<name>A0A0L0H990_SPIPD</name>
<organism evidence="3 4">
    <name type="scientific">Spizellomyces punctatus (strain DAOM BR117)</name>
    <dbReference type="NCBI Taxonomy" id="645134"/>
    <lineage>
        <taxon>Eukaryota</taxon>
        <taxon>Fungi</taxon>
        <taxon>Fungi incertae sedis</taxon>
        <taxon>Chytridiomycota</taxon>
        <taxon>Chytridiomycota incertae sedis</taxon>
        <taxon>Chytridiomycetes</taxon>
        <taxon>Spizellomycetales</taxon>
        <taxon>Spizellomycetaceae</taxon>
        <taxon>Spizellomyces</taxon>
    </lineage>
</organism>
<evidence type="ECO:0000256" key="1">
    <source>
        <dbReference type="SAM" id="MobiDB-lite"/>
    </source>
</evidence>
<keyword evidence="2" id="KW-1133">Transmembrane helix</keyword>
<evidence type="ECO:0000313" key="3">
    <source>
        <dbReference type="EMBL" id="KNC97228.1"/>
    </source>
</evidence>
<proteinExistence type="predicted"/>
<dbReference type="GeneID" id="27690821"/>
<evidence type="ECO:0000256" key="2">
    <source>
        <dbReference type="SAM" id="Phobius"/>
    </source>
</evidence>
<feature type="transmembrane region" description="Helical" evidence="2">
    <location>
        <begin position="156"/>
        <end position="180"/>
    </location>
</feature>
<gene>
    <name evidence="3" type="ORF">SPPG_07615</name>
</gene>
<dbReference type="InParanoid" id="A0A0L0H990"/>
<sequence length="371" mass="40565">MVIYNVDDPYCQYTYDENGTVVNITYTGHISTWDTPQAACTGVNLRAANIALILTGIFIMTTALVFCWRFLLSRRKTTYNYLMFICPIICLMGLLLDLITVSNFSQFNGHPNIGHFPKVFYYSSCTLIGLAQGVRVEFLLIGWGRSRVWAPRFVKTLLIIGAVFAIWSIASFAVGASLGIERAGMKYILPYTFWFVTVGATDVTLSAMILHLCYRQTALLRSYDTLTISEVQTFAAQAKVAAAIQLIGDLTLAIIFNLSSGGSGGLGYTYSYASTMSLPFQYTFLLYSIFLLQKVQQLKNSGPRTGTGTGSVTSGGSHSANHNSSVTHSTRGLTSGGTYTDAMERSVKGGLARAPTMRDTRSVRESGPKNV</sequence>
<feature type="region of interest" description="Disordered" evidence="1">
    <location>
        <begin position="302"/>
        <end position="371"/>
    </location>
</feature>
<feature type="transmembrane region" description="Helical" evidence="2">
    <location>
        <begin position="79"/>
        <end position="99"/>
    </location>
</feature>
<dbReference type="AlphaFoldDB" id="A0A0L0H990"/>